<name>A0A177E325_ALTAL</name>
<dbReference type="GeneID" id="29117374"/>
<organism evidence="2 3">
    <name type="scientific">Alternaria alternata</name>
    <name type="common">Alternaria rot fungus</name>
    <name type="synonym">Torula alternata</name>
    <dbReference type="NCBI Taxonomy" id="5599"/>
    <lineage>
        <taxon>Eukaryota</taxon>
        <taxon>Fungi</taxon>
        <taxon>Dikarya</taxon>
        <taxon>Ascomycota</taxon>
        <taxon>Pezizomycotina</taxon>
        <taxon>Dothideomycetes</taxon>
        <taxon>Pleosporomycetidae</taxon>
        <taxon>Pleosporales</taxon>
        <taxon>Pleosporineae</taxon>
        <taxon>Pleosporaceae</taxon>
        <taxon>Alternaria</taxon>
        <taxon>Alternaria sect. Alternaria</taxon>
        <taxon>Alternaria alternata complex</taxon>
    </lineage>
</organism>
<dbReference type="Proteomes" id="UP000077248">
    <property type="component" value="Unassembled WGS sequence"/>
</dbReference>
<dbReference type="EMBL" id="KV441469">
    <property type="protein sequence ID" value="OAG26383.1"/>
    <property type="molecule type" value="Genomic_DNA"/>
</dbReference>
<proteinExistence type="predicted"/>
<dbReference type="VEuPathDB" id="FungiDB:CC77DRAFT_45975"/>
<evidence type="ECO:0000256" key="1">
    <source>
        <dbReference type="SAM" id="MobiDB-lite"/>
    </source>
</evidence>
<keyword evidence="3" id="KW-1185">Reference proteome</keyword>
<reference evidence="2 3" key="1">
    <citation type="submission" date="2016-05" db="EMBL/GenBank/DDBJ databases">
        <title>Comparative analysis of secretome profiles of manganese(II)-oxidizing ascomycete fungi.</title>
        <authorList>
            <consortium name="DOE Joint Genome Institute"/>
            <person name="Zeiner C.A."/>
            <person name="Purvine S.O."/>
            <person name="Zink E.M."/>
            <person name="Wu S."/>
            <person name="Pasa-Tolic L."/>
            <person name="Chaput D.L."/>
            <person name="Haridas S."/>
            <person name="Grigoriev I.V."/>
            <person name="Santelli C.M."/>
            <person name="Hansel C.M."/>
        </authorList>
    </citation>
    <scope>NUCLEOTIDE SEQUENCE [LARGE SCALE GENOMIC DNA]</scope>
    <source>
        <strain evidence="2 3">SRC1lrK2f</strain>
    </source>
</reference>
<feature type="region of interest" description="Disordered" evidence="1">
    <location>
        <begin position="35"/>
        <end position="105"/>
    </location>
</feature>
<dbReference type="RefSeq" id="XP_018391804.1">
    <property type="nucleotide sequence ID" value="XM_018531780.1"/>
</dbReference>
<evidence type="ECO:0000313" key="2">
    <source>
        <dbReference type="EMBL" id="OAG26383.1"/>
    </source>
</evidence>
<protein>
    <submittedName>
        <fullName evidence="2">Uncharacterized protein</fullName>
    </submittedName>
</protein>
<dbReference type="AlphaFoldDB" id="A0A177E325"/>
<dbReference type="KEGG" id="aalt:CC77DRAFT_45975"/>
<sequence>MGSLPHSHCITPTLVEDYTDSTDVKGHQSLMSWRAGRHRGGKENRRVGAWPPDSTLPGKENRHRRCRRTKSSTSRRMPGNKASHATRTSLTHHMHSLSHPRGGSGSSMPIFYQTWTIAKWWHSPHCLILHKHSTRLHKLFGRHRGGVGEPQRLATQDAALAPTGSRMQHAFPVCYVKPGYGDKEKGDNNDSSILARH</sequence>
<accession>A0A177E325</accession>
<feature type="compositionally biased region" description="Basic residues" evidence="1">
    <location>
        <begin position="61"/>
        <end position="70"/>
    </location>
</feature>
<evidence type="ECO:0000313" key="3">
    <source>
        <dbReference type="Proteomes" id="UP000077248"/>
    </source>
</evidence>
<gene>
    <name evidence="2" type="ORF">CC77DRAFT_45975</name>
</gene>